<name>A0ABY9HMV1_9ACTN</name>
<accession>A0ABY9HMV1</accession>
<evidence type="ECO:0000256" key="3">
    <source>
        <dbReference type="ARBA" id="ARBA00022670"/>
    </source>
</evidence>
<dbReference type="CDD" id="cd07328">
    <property type="entry name" value="M48_Ste24p_like"/>
    <property type="match status" value="1"/>
</dbReference>
<evidence type="ECO:0000256" key="9">
    <source>
        <dbReference type="ARBA" id="ARBA00023049"/>
    </source>
</evidence>
<dbReference type="Gene3D" id="3.30.2010.10">
    <property type="entry name" value="Metalloproteases ('zincins'), catalytic domain"/>
    <property type="match status" value="1"/>
</dbReference>
<evidence type="ECO:0000256" key="7">
    <source>
        <dbReference type="ARBA" id="ARBA00022833"/>
    </source>
</evidence>
<dbReference type="EMBL" id="CP120997">
    <property type="protein sequence ID" value="WLQ35865.1"/>
    <property type="molecule type" value="Genomic_DNA"/>
</dbReference>
<keyword evidence="10 13" id="KW-0472">Membrane</keyword>
<evidence type="ECO:0000256" key="10">
    <source>
        <dbReference type="ARBA" id="ARBA00023136"/>
    </source>
</evidence>
<evidence type="ECO:0000256" key="11">
    <source>
        <dbReference type="RuleBase" id="RU003983"/>
    </source>
</evidence>
<dbReference type="InterPro" id="IPR001915">
    <property type="entry name" value="Peptidase_M48"/>
</dbReference>
<reference evidence="15 16" key="1">
    <citation type="submission" date="2023-03" db="EMBL/GenBank/DDBJ databases">
        <title>Isolation and description of six Streptomyces strains from soil environments, able to metabolize different microbial glucans.</title>
        <authorList>
            <person name="Widen T."/>
            <person name="Larsbrink J."/>
        </authorList>
    </citation>
    <scope>NUCLEOTIDE SEQUENCE [LARGE SCALE GENOMIC DNA]</scope>
    <source>
        <strain evidence="15 16">Mut1</strain>
    </source>
</reference>
<evidence type="ECO:0000256" key="12">
    <source>
        <dbReference type="SAM" id="MobiDB-lite"/>
    </source>
</evidence>
<keyword evidence="4 13" id="KW-0812">Transmembrane</keyword>
<organism evidence="15 16">
    <name type="scientific">Streptomyces castrisilvae</name>
    <dbReference type="NCBI Taxonomy" id="3033811"/>
    <lineage>
        <taxon>Bacteria</taxon>
        <taxon>Bacillati</taxon>
        <taxon>Actinomycetota</taxon>
        <taxon>Actinomycetes</taxon>
        <taxon>Kitasatosporales</taxon>
        <taxon>Streptomycetaceae</taxon>
        <taxon>Streptomyces</taxon>
    </lineage>
</organism>
<feature type="domain" description="Peptidase M48" evidence="14">
    <location>
        <begin position="144"/>
        <end position="362"/>
    </location>
</feature>
<evidence type="ECO:0000259" key="14">
    <source>
        <dbReference type="Pfam" id="PF01435"/>
    </source>
</evidence>
<proteinExistence type="inferred from homology"/>
<dbReference type="RefSeq" id="WP_306056787.1">
    <property type="nucleotide sequence ID" value="NZ_CP120997.1"/>
</dbReference>
<keyword evidence="7 11" id="KW-0862">Zinc</keyword>
<protein>
    <submittedName>
        <fullName evidence="15">M48 family metalloprotease</fullName>
        <ecNumber evidence="15">3.4.24.-</ecNumber>
    </submittedName>
</protein>
<comment type="similarity">
    <text evidence="11">Belongs to the peptidase M48 family.</text>
</comment>
<feature type="transmembrane region" description="Helical" evidence="13">
    <location>
        <begin position="57"/>
        <end position="79"/>
    </location>
</feature>
<evidence type="ECO:0000313" key="16">
    <source>
        <dbReference type="Proteomes" id="UP001239522"/>
    </source>
</evidence>
<dbReference type="InterPro" id="IPR050083">
    <property type="entry name" value="HtpX_protease"/>
</dbReference>
<comment type="subcellular location">
    <subcellularLocation>
        <location evidence="1">Cell membrane</location>
        <topology evidence="1">Multi-pass membrane protein</topology>
    </subcellularLocation>
</comment>
<evidence type="ECO:0000256" key="8">
    <source>
        <dbReference type="ARBA" id="ARBA00022989"/>
    </source>
</evidence>
<feature type="transmembrane region" description="Helical" evidence="13">
    <location>
        <begin position="85"/>
        <end position="103"/>
    </location>
</feature>
<dbReference type="PANTHER" id="PTHR43221:SF1">
    <property type="entry name" value="PROTEASE HTPX"/>
    <property type="match status" value="1"/>
</dbReference>
<evidence type="ECO:0000256" key="4">
    <source>
        <dbReference type="ARBA" id="ARBA00022692"/>
    </source>
</evidence>
<comment type="cofactor">
    <cofactor evidence="11">
        <name>Zn(2+)</name>
        <dbReference type="ChEBI" id="CHEBI:29105"/>
    </cofactor>
    <text evidence="11">Binds 1 zinc ion per subunit.</text>
</comment>
<keyword evidence="16" id="KW-1185">Reference proteome</keyword>
<dbReference type="GO" id="GO:0008237">
    <property type="term" value="F:metallopeptidase activity"/>
    <property type="evidence" value="ECO:0007669"/>
    <property type="project" value="UniProtKB-KW"/>
</dbReference>
<evidence type="ECO:0000256" key="6">
    <source>
        <dbReference type="ARBA" id="ARBA00022801"/>
    </source>
</evidence>
<gene>
    <name evidence="15" type="ORF">P8A18_21625</name>
</gene>
<dbReference type="Pfam" id="PF01435">
    <property type="entry name" value="Peptidase_M48"/>
    <property type="match status" value="1"/>
</dbReference>
<evidence type="ECO:0000256" key="13">
    <source>
        <dbReference type="SAM" id="Phobius"/>
    </source>
</evidence>
<keyword evidence="8 13" id="KW-1133">Transmembrane helix</keyword>
<evidence type="ECO:0000256" key="5">
    <source>
        <dbReference type="ARBA" id="ARBA00022723"/>
    </source>
</evidence>
<keyword evidence="6 11" id="KW-0378">Hydrolase</keyword>
<sequence length="399" mass="43349">MTWCAACDWNVDPGQPEAPTGRLEILRHRLARQHGERLLAEVTTDGPLRPRRGATDALALALALAVHGVTAALLVAGLLLVTLGWGSALPLLGVVCLVVTWALRPRFARLPGDEPVLRRADAPELFALIDEIAGTMGTTGVHAVSVTDECNASVSTYGLRRRRLLSIGLGLWETLTTEQRIALLGHELGHYANGDTRRGLIIGNAIRSLDTWRYLLTPVEHPTPLEAVCNTLYLLPRSAVTGVLMVLDHLTLRATQRGEYLADSFAARCGSTEAAVGLMDRLLVSESVTATLLRESNTLRSRRTGSPAGREAWDGLWERLAAHMDSIPASEHERQRRRSALRGHSVDSTHPPTHLRRARLLATAALSATVTVDAARRTAVQAELKGARNTVARRVMNGR</sequence>
<feature type="region of interest" description="Disordered" evidence="12">
    <location>
        <begin position="327"/>
        <end position="354"/>
    </location>
</feature>
<keyword evidence="2" id="KW-1003">Cell membrane</keyword>
<evidence type="ECO:0000256" key="2">
    <source>
        <dbReference type="ARBA" id="ARBA00022475"/>
    </source>
</evidence>
<evidence type="ECO:0000313" key="15">
    <source>
        <dbReference type="EMBL" id="WLQ35865.1"/>
    </source>
</evidence>
<keyword evidence="3 11" id="KW-0645">Protease</keyword>
<evidence type="ECO:0000256" key="1">
    <source>
        <dbReference type="ARBA" id="ARBA00004651"/>
    </source>
</evidence>
<keyword evidence="9 11" id="KW-0482">Metalloprotease</keyword>
<dbReference type="Proteomes" id="UP001239522">
    <property type="component" value="Chromosome"/>
</dbReference>
<keyword evidence="5" id="KW-0479">Metal-binding</keyword>
<dbReference type="EC" id="3.4.24.-" evidence="15"/>
<dbReference type="PANTHER" id="PTHR43221">
    <property type="entry name" value="PROTEASE HTPX"/>
    <property type="match status" value="1"/>
</dbReference>